<reference evidence="4 5" key="2">
    <citation type="journal article" date="2015" name="MBio">
        <title>Genome-Resolved Metagenomic Analysis Reveals Roles for Candidate Phyla and Other Microbial Community Members in Biogeochemical Transformations in Oil Reservoirs.</title>
        <authorList>
            <person name="Hu P."/>
            <person name="Tom L."/>
            <person name="Singh A."/>
            <person name="Thomas B.C."/>
            <person name="Baker B.J."/>
            <person name="Piceno Y.M."/>
            <person name="Andersen G.L."/>
            <person name="Banfield J.F."/>
        </authorList>
    </citation>
    <scope>NUCLEOTIDE SEQUENCE [LARGE SCALE GENOMIC DNA]</scope>
    <source>
        <strain evidence="2">57_489</strain>
    </source>
</reference>
<evidence type="ECO:0000313" key="4">
    <source>
        <dbReference type="Proteomes" id="UP000053961"/>
    </source>
</evidence>
<dbReference type="Proteomes" id="UP000053961">
    <property type="component" value="Unassembled WGS sequence"/>
</dbReference>
<feature type="region of interest" description="Disordered" evidence="1">
    <location>
        <begin position="1"/>
        <end position="31"/>
    </location>
</feature>
<proteinExistence type="predicted"/>
<evidence type="ECO:0000313" key="2">
    <source>
        <dbReference type="EMBL" id="KUK44098.1"/>
    </source>
</evidence>
<organism evidence="3 4">
    <name type="scientific">Methanothrix harundinacea</name>
    <dbReference type="NCBI Taxonomy" id="301375"/>
    <lineage>
        <taxon>Archaea</taxon>
        <taxon>Methanobacteriati</taxon>
        <taxon>Methanobacteriota</taxon>
        <taxon>Stenosarchaea group</taxon>
        <taxon>Methanomicrobia</taxon>
        <taxon>Methanotrichales</taxon>
        <taxon>Methanotrichaceae</taxon>
        <taxon>Methanothrix</taxon>
    </lineage>
</organism>
<gene>
    <name evidence="2" type="ORF">XD72_1551</name>
    <name evidence="3" type="ORF">XE07_1829</name>
</gene>
<accession>A0A101II93</accession>
<feature type="region of interest" description="Disordered" evidence="1">
    <location>
        <begin position="171"/>
        <end position="208"/>
    </location>
</feature>
<comment type="caution">
    <text evidence="3">The sequence shown here is derived from an EMBL/GenBank/DDBJ whole genome shotgun (WGS) entry which is preliminary data.</text>
</comment>
<dbReference type="EMBL" id="LGHB01000035">
    <property type="protein sequence ID" value="KUK95370.1"/>
    <property type="molecule type" value="Genomic_DNA"/>
</dbReference>
<name>A0A101II93_9EURY</name>
<sequence>MRPKIEHSQRRVRPHAKIGPGLLGSSEGFGRESQLGKENRLSWHRQVIRFLRCNGLGRPRTPGQPLRWRPGSHRSLLSPPETIMTIHYKSRVYEAFDLFIGSAQQLKAKTKVRAPRSKSEIRYICSQNLLIVNFNNGSCSGRFGKRRWRDQKFMAALVGTFLWRGRRKDRGRRPFAASPSANHDHDSISSASPSRGRALPLSPLHQHQ</sequence>
<dbReference type="PATRIC" id="fig|301375.6.peg.1263"/>
<evidence type="ECO:0000313" key="3">
    <source>
        <dbReference type="EMBL" id="KUK95370.1"/>
    </source>
</evidence>
<dbReference type="EMBL" id="LGFT01000035">
    <property type="protein sequence ID" value="KUK44098.1"/>
    <property type="molecule type" value="Genomic_DNA"/>
</dbReference>
<dbReference type="AlphaFoldDB" id="A0A101II93"/>
<reference evidence="3" key="1">
    <citation type="journal article" date="2015" name="MBio">
        <title>Genome-resolved metagenomic analysis reveals roles for candidate phyla and other microbial community members in biogeochemical transformations in oil reservoirs.</title>
        <authorList>
            <person name="Hu P."/>
            <person name="Tom L."/>
            <person name="Singh A."/>
            <person name="Thomas B.C."/>
            <person name="Baker B.J."/>
            <person name="Piceno Y.M."/>
            <person name="Andersen G.L."/>
            <person name="Banfield J.F."/>
        </authorList>
    </citation>
    <scope>NUCLEOTIDE SEQUENCE [LARGE SCALE GENOMIC DNA]</scope>
    <source>
        <strain evidence="3">56_747</strain>
    </source>
</reference>
<protein>
    <submittedName>
        <fullName evidence="3">Uncharacterized protein</fullName>
    </submittedName>
</protein>
<dbReference type="Proteomes" id="UP000057043">
    <property type="component" value="Unassembled WGS sequence"/>
</dbReference>
<evidence type="ECO:0000256" key="1">
    <source>
        <dbReference type="SAM" id="MobiDB-lite"/>
    </source>
</evidence>
<evidence type="ECO:0000313" key="5">
    <source>
        <dbReference type="Proteomes" id="UP000057043"/>
    </source>
</evidence>